<dbReference type="Pfam" id="PF01406">
    <property type="entry name" value="tRNA-synt_1e"/>
    <property type="match status" value="1"/>
</dbReference>
<dbReference type="PANTHER" id="PTHR10890:SF3">
    <property type="entry name" value="CYSTEINE--TRNA LIGASE, CYTOPLASMIC"/>
    <property type="match status" value="1"/>
</dbReference>
<feature type="domain" description="tRNA synthetases class I catalytic" evidence="4">
    <location>
        <begin position="78"/>
        <end position="190"/>
    </location>
</feature>
<dbReference type="Gene3D" id="3.40.50.620">
    <property type="entry name" value="HUPs"/>
    <property type="match status" value="1"/>
</dbReference>
<name>A0A0D8Y7D5_DICVI</name>
<dbReference type="Proteomes" id="UP000053766">
    <property type="component" value="Unassembled WGS sequence"/>
</dbReference>
<dbReference type="STRING" id="29172.A0A0D8Y7D5"/>
<dbReference type="PRINTS" id="PR00983">
    <property type="entry name" value="TRNASYNTHCYS"/>
</dbReference>
<dbReference type="InterPro" id="IPR032678">
    <property type="entry name" value="tRNA-synt_1_cat_dom"/>
</dbReference>
<protein>
    <submittedName>
        <fullName evidence="5">Cysteine--tRNA ligase</fullName>
    </submittedName>
</protein>
<gene>
    <name evidence="5" type="ORF">DICVIV_01106</name>
</gene>
<reference evidence="5 6" key="1">
    <citation type="submission" date="2013-11" db="EMBL/GenBank/DDBJ databases">
        <title>Draft genome of the bovine lungworm Dictyocaulus viviparus.</title>
        <authorList>
            <person name="Mitreva M."/>
        </authorList>
    </citation>
    <scope>NUCLEOTIDE SEQUENCE [LARGE SCALE GENOMIC DNA]</scope>
    <source>
        <strain evidence="5 6">HannoverDv2000</strain>
    </source>
</reference>
<dbReference type="SUPFAM" id="SSF52374">
    <property type="entry name" value="Nucleotidylyl transferase"/>
    <property type="match status" value="1"/>
</dbReference>
<evidence type="ECO:0000313" key="5">
    <source>
        <dbReference type="EMBL" id="KJH52645.1"/>
    </source>
</evidence>
<evidence type="ECO:0000256" key="2">
    <source>
        <dbReference type="ARBA" id="ARBA00022741"/>
    </source>
</evidence>
<dbReference type="GO" id="GO:0004817">
    <property type="term" value="F:cysteine-tRNA ligase activity"/>
    <property type="evidence" value="ECO:0007669"/>
    <property type="project" value="TreeGrafter"/>
</dbReference>
<organism evidence="5 6">
    <name type="scientific">Dictyocaulus viviparus</name>
    <name type="common">Bovine lungworm</name>
    <dbReference type="NCBI Taxonomy" id="29172"/>
    <lineage>
        <taxon>Eukaryota</taxon>
        <taxon>Metazoa</taxon>
        <taxon>Ecdysozoa</taxon>
        <taxon>Nematoda</taxon>
        <taxon>Chromadorea</taxon>
        <taxon>Rhabditida</taxon>
        <taxon>Rhabditina</taxon>
        <taxon>Rhabditomorpha</taxon>
        <taxon>Strongyloidea</taxon>
        <taxon>Metastrongylidae</taxon>
        <taxon>Dictyocaulus</taxon>
    </lineage>
</organism>
<accession>A0A0D8Y7D5</accession>
<dbReference type="GO" id="GO:0005737">
    <property type="term" value="C:cytoplasm"/>
    <property type="evidence" value="ECO:0007669"/>
    <property type="project" value="TreeGrafter"/>
</dbReference>
<reference evidence="6" key="2">
    <citation type="journal article" date="2016" name="Sci. Rep.">
        <title>Dictyocaulus viviparus genome, variome and transcriptome elucidate lungworm biology and support future intervention.</title>
        <authorList>
            <person name="McNulty S.N."/>
            <person name="Strube C."/>
            <person name="Rosa B.A."/>
            <person name="Martin J.C."/>
            <person name="Tyagi R."/>
            <person name="Choi Y.J."/>
            <person name="Wang Q."/>
            <person name="Hallsworth Pepin K."/>
            <person name="Zhang X."/>
            <person name="Ozersky P."/>
            <person name="Wilson R.K."/>
            <person name="Sternberg P.W."/>
            <person name="Gasser R.B."/>
            <person name="Mitreva M."/>
        </authorList>
    </citation>
    <scope>NUCLEOTIDE SEQUENCE [LARGE SCALE GENOMIC DNA]</scope>
    <source>
        <strain evidence="6">HannoverDv2000</strain>
    </source>
</reference>
<keyword evidence="6" id="KW-1185">Reference proteome</keyword>
<evidence type="ECO:0000256" key="3">
    <source>
        <dbReference type="ARBA" id="ARBA00022840"/>
    </source>
</evidence>
<evidence type="ECO:0000256" key="1">
    <source>
        <dbReference type="ARBA" id="ARBA00022598"/>
    </source>
</evidence>
<proteinExistence type="predicted"/>
<sequence length="218" mass="25040">MCFQCRNRHSNRTAVAIQFIIKAPITCAVRAFSSMGFDNVSTEAQSKRIQKSWKVPTNSKPVPQLYLYNSLTRKKELFVPNHGNVVKWYICGPTVYDSSHMGHARAYLSMDILRRVMMSYFGYDVQFVMNITDIDDKIIKRARQHHLFNKYLDSMKESATTEKIVADVLAALESFRMTMKTKAIESVNIITWNKCMVTFEQFGSTGILYLAHSDLQGL</sequence>
<keyword evidence="1 5" id="KW-0436">Ligase</keyword>
<evidence type="ECO:0000313" key="6">
    <source>
        <dbReference type="Proteomes" id="UP000053766"/>
    </source>
</evidence>
<keyword evidence="2" id="KW-0547">Nucleotide-binding</keyword>
<evidence type="ECO:0000259" key="4">
    <source>
        <dbReference type="Pfam" id="PF01406"/>
    </source>
</evidence>
<dbReference type="EMBL" id="KN716161">
    <property type="protein sequence ID" value="KJH52645.1"/>
    <property type="molecule type" value="Genomic_DNA"/>
</dbReference>
<dbReference type="InterPro" id="IPR014729">
    <property type="entry name" value="Rossmann-like_a/b/a_fold"/>
</dbReference>
<dbReference type="PANTHER" id="PTHR10890">
    <property type="entry name" value="CYSTEINYL-TRNA SYNTHETASE"/>
    <property type="match status" value="1"/>
</dbReference>
<dbReference type="GO" id="GO:0005524">
    <property type="term" value="F:ATP binding"/>
    <property type="evidence" value="ECO:0007669"/>
    <property type="project" value="UniProtKB-KW"/>
</dbReference>
<dbReference type="OrthoDB" id="438179at2759"/>
<dbReference type="InterPro" id="IPR024909">
    <property type="entry name" value="Cys-tRNA/MSH_ligase"/>
</dbReference>
<keyword evidence="3" id="KW-0067">ATP-binding</keyword>
<dbReference type="AlphaFoldDB" id="A0A0D8Y7D5"/>
<dbReference type="GO" id="GO:0006423">
    <property type="term" value="P:cysteinyl-tRNA aminoacylation"/>
    <property type="evidence" value="ECO:0007669"/>
    <property type="project" value="TreeGrafter"/>
</dbReference>